<dbReference type="CDD" id="cd03801">
    <property type="entry name" value="GT4_PimA-like"/>
    <property type="match status" value="1"/>
</dbReference>
<protein>
    <recommendedName>
        <fullName evidence="5">Glycosyltransferase subfamily 4-like N-terminal domain-containing protein</fullName>
    </recommendedName>
</protein>
<evidence type="ECO:0000259" key="2">
    <source>
        <dbReference type="Pfam" id="PF13439"/>
    </source>
</evidence>
<dbReference type="InterPro" id="IPR028098">
    <property type="entry name" value="Glyco_trans_4-like_N"/>
</dbReference>
<sequence length="429" mass="48915">MRIGLVNEFYPPFAPGGAEWSMYELAKGLRTKGHDVVIITPNYGTKSFEENESGRIYRYAFVKRMKEGRRLPGFIWLANPIHYVMSAIFMIKIIRKEQLELIHVQNKYTLVGAWIAARLTGIPILASIRDTSHICRIAVCLHHFESVPQDCGIGKLLEECSEEYYEQYYPVKSLRAHLRDKVFQVYHWMDVHLRRIALNRVDTVIGVSQGILNVHEKSRVFTNSRQAKYAIYNFVDVNDNADSLDKTKLADQYQLRGMRIVLYVGGFSKGKGTQDFIDVARRFENRTDNTLFVMIGSGKSFQLPSNVKLIRDLDHYQTLQMYQLAHVVVVPSVCQESLSRVVLEAMSAGKPIVGTRVGGTPEAVLDGENGFVVERGDVEALSEAITKLVVNDALREKMGERSKELVRERFNQELQIEKIEALYQTCLGE</sequence>
<dbReference type="Pfam" id="PF13439">
    <property type="entry name" value="Glyco_transf_4"/>
    <property type="match status" value="1"/>
</dbReference>
<evidence type="ECO:0000313" key="3">
    <source>
        <dbReference type="EMBL" id="PIQ85371.1"/>
    </source>
</evidence>
<gene>
    <name evidence="3" type="ORF">COV74_09230</name>
</gene>
<name>A0A2H0LLV7_9BACT</name>
<feature type="domain" description="Glycosyl transferase family 1" evidence="1">
    <location>
        <begin position="257"/>
        <end position="404"/>
    </location>
</feature>
<accession>A0A2H0LLV7</accession>
<dbReference type="InterPro" id="IPR050194">
    <property type="entry name" value="Glycosyltransferase_grp1"/>
</dbReference>
<proteinExistence type="predicted"/>
<dbReference type="PANTHER" id="PTHR45947">
    <property type="entry name" value="SULFOQUINOVOSYL TRANSFERASE SQD2"/>
    <property type="match status" value="1"/>
</dbReference>
<dbReference type="EMBL" id="PCVY01000068">
    <property type="protein sequence ID" value="PIQ85371.1"/>
    <property type="molecule type" value="Genomic_DNA"/>
</dbReference>
<reference evidence="3 4" key="1">
    <citation type="submission" date="2017-09" db="EMBL/GenBank/DDBJ databases">
        <title>Depth-based differentiation of microbial function through sediment-hosted aquifers and enrichment of novel symbionts in the deep terrestrial subsurface.</title>
        <authorList>
            <person name="Probst A.J."/>
            <person name="Ladd B."/>
            <person name="Jarett J.K."/>
            <person name="Geller-Mcgrath D.E."/>
            <person name="Sieber C.M."/>
            <person name="Emerson J.B."/>
            <person name="Anantharaman K."/>
            <person name="Thomas B.C."/>
            <person name="Malmstrom R."/>
            <person name="Stieglmeier M."/>
            <person name="Klingl A."/>
            <person name="Woyke T."/>
            <person name="Ryan C.M."/>
            <person name="Banfield J.F."/>
        </authorList>
    </citation>
    <scope>NUCLEOTIDE SEQUENCE [LARGE SCALE GENOMIC DNA]</scope>
    <source>
        <strain evidence="3">CG11_big_fil_rev_8_21_14_0_20_45_26</strain>
    </source>
</reference>
<dbReference type="GO" id="GO:0016757">
    <property type="term" value="F:glycosyltransferase activity"/>
    <property type="evidence" value="ECO:0007669"/>
    <property type="project" value="InterPro"/>
</dbReference>
<evidence type="ECO:0008006" key="5">
    <source>
        <dbReference type="Google" id="ProtNLM"/>
    </source>
</evidence>
<dbReference type="InterPro" id="IPR001296">
    <property type="entry name" value="Glyco_trans_1"/>
</dbReference>
<dbReference type="SUPFAM" id="SSF53756">
    <property type="entry name" value="UDP-Glycosyltransferase/glycogen phosphorylase"/>
    <property type="match status" value="1"/>
</dbReference>
<evidence type="ECO:0000259" key="1">
    <source>
        <dbReference type="Pfam" id="PF00534"/>
    </source>
</evidence>
<dbReference type="PANTHER" id="PTHR45947:SF3">
    <property type="entry name" value="SULFOQUINOVOSYL TRANSFERASE SQD2"/>
    <property type="match status" value="1"/>
</dbReference>
<dbReference type="Pfam" id="PF00534">
    <property type="entry name" value="Glycos_transf_1"/>
    <property type="match status" value="1"/>
</dbReference>
<dbReference type="Gene3D" id="3.40.50.2000">
    <property type="entry name" value="Glycogen Phosphorylase B"/>
    <property type="match status" value="3"/>
</dbReference>
<feature type="domain" description="Glycosyltransferase subfamily 4-like N-terminal" evidence="2">
    <location>
        <begin position="15"/>
        <end position="237"/>
    </location>
</feature>
<evidence type="ECO:0000313" key="4">
    <source>
        <dbReference type="Proteomes" id="UP000230859"/>
    </source>
</evidence>
<comment type="caution">
    <text evidence="3">The sequence shown here is derived from an EMBL/GenBank/DDBJ whole genome shotgun (WGS) entry which is preliminary data.</text>
</comment>
<dbReference type="AlphaFoldDB" id="A0A2H0LLV7"/>
<organism evidence="3 4">
    <name type="scientific">Candidatus Abzuiibacterium crystallinum</name>
    <dbReference type="NCBI Taxonomy" id="1974748"/>
    <lineage>
        <taxon>Bacteria</taxon>
        <taxon>Pseudomonadati</taxon>
        <taxon>Candidatus Omnitrophota</taxon>
        <taxon>Candidatus Abzuiibacterium</taxon>
    </lineage>
</organism>
<dbReference type="Proteomes" id="UP000230859">
    <property type="component" value="Unassembled WGS sequence"/>
</dbReference>